<gene>
    <name evidence="2" type="ORF">ASIM_LOCUS3466</name>
</gene>
<dbReference type="AlphaFoldDB" id="A0A0M3J7T2"/>
<keyword evidence="3" id="KW-1185">Reference proteome</keyword>
<reference evidence="4" key="1">
    <citation type="submission" date="2017-02" db="UniProtKB">
        <authorList>
            <consortium name="WormBaseParasite"/>
        </authorList>
    </citation>
    <scope>IDENTIFICATION</scope>
</reference>
<evidence type="ECO:0000313" key="2">
    <source>
        <dbReference type="EMBL" id="VDK21769.1"/>
    </source>
</evidence>
<reference evidence="2 3" key="2">
    <citation type="submission" date="2018-11" db="EMBL/GenBank/DDBJ databases">
        <authorList>
            <consortium name="Pathogen Informatics"/>
        </authorList>
    </citation>
    <scope>NUCLEOTIDE SEQUENCE [LARGE SCALE GENOMIC DNA]</scope>
</reference>
<proteinExistence type="predicted"/>
<name>A0A0M3J7T2_ANISI</name>
<accession>A0A0M3J7T2</accession>
<evidence type="ECO:0000313" key="3">
    <source>
        <dbReference type="Proteomes" id="UP000267096"/>
    </source>
</evidence>
<protein>
    <submittedName>
        <fullName evidence="4">Kinesin motor domain-containing protein</fullName>
    </submittedName>
</protein>
<dbReference type="Proteomes" id="UP000267096">
    <property type="component" value="Unassembled WGS sequence"/>
</dbReference>
<organism evidence="4">
    <name type="scientific">Anisakis simplex</name>
    <name type="common">Herring worm</name>
    <dbReference type="NCBI Taxonomy" id="6269"/>
    <lineage>
        <taxon>Eukaryota</taxon>
        <taxon>Metazoa</taxon>
        <taxon>Ecdysozoa</taxon>
        <taxon>Nematoda</taxon>
        <taxon>Chromadorea</taxon>
        <taxon>Rhabditida</taxon>
        <taxon>Spirurina</taxon>
        <taxon>Ascaridomorpha</taxon>
        <taxon>Ascaridoidea</taxon>
        <taxon>Anisakidae</taxon>
        <taxon>Anisakis</taxon>
        <taxon>Anisakis simplex complex</taxon>
    </lineage>
</organism>
<dbReference type="WBParaSite" id="ASIM_0000363001-mRNA-1">
    <property type="protein sequence ID" value="ASIM_0000363001-mRNA-1"/>
    <property type="gene ID" value="ASIM_0000363001"/>
</dbReference>
<evidence type="ECO:0000256" key="1">
    <source>
        <dbReference type="SAM" id="Coils"/>
    </source>
</evidence>
<dbReference type="EMBL" id="UYRR01005383">
    <property type="protein sequence ID" value="VDK21769.1"/>
    <property type="molecule type" value="Genomic_DNA"/>
</dbReference>
<keyword evidence="1" id="KW-0175">Coiled coil</keyword>
<evidence type="ECO:0000313" key="4">
    <source>
        <dbReference type="WBParaSite" id="ASIM_0000363001-mRNA-1"/>
    </source>
</evidence>
<feature type="coiled-coil region" evidence="1">
    <location>
        <begin position="26"/>
        <end position="53"/>
    </location>
</feature>
<sequence length="146" mass="16884">MKKDESLRQSERLRTLYSSQNNDAEVSKLRELLVDYERRIDDTSVRLEQLNADVKERDGSLFLADLTEENNVLVEDNKQEREFSTLTKAKYDELKVKFEQSSSALIEKGKDCVRLSEEIEEIKADLLTKCGNITSMLYIFGSYISS</sequence>